<dbReference type="InterPro" id="IPR033128">
    <property type="entry name" value="Adenylosuccin_syn_Lys_AS"/>
</dbReference>
<keyword evidence="7 9" id="KW-0342">GTP-binding</keyword>
<comment type="function">
    <text evidence="9">Plays an important role in the de novo pathway and in the salvage pathway of purine nucleotide biosynthesis. Catalyzes the first commited step in the biosynthesis of AMP from IMP.</text>
</comment>
<comment type="function">
    <text evidence="11">Plays an important role in the de novo pathway of purine nucleotide biosynthesis.</text>
</comment>
<dbReference type="FunCoup" id="H2YFW9">
    <property type="interactions" value="100"/>
</dbReference>
<evidence type="ECO:0000256" key="8">
    <source>
        <dbReference type="ARBA" id="ARBA00050432"/>
    </source>
</evidence>
<feature type="binding site" evidence="9">
    <location>
        <begin position="329"/>
        <end position="335"/>
    </location>
    <ligand>
        <name>substrate</name>
    </ligand>
</feature>
<dbReference type="PROSITE" id="PS01266">
    <property type="entry name" value="ADENYLOSUCCIN_SYN_1"/>
    <property type="match status" value="1"/>
</dbReference>
<dbReference type="NCBIfam" id="NF002223">
    <property type="entry name" value="PRK01117.1"/>
    <property type="match status" value="1"/>
</dbReference>
<dbReference type="PANTHER" id="PTHR11846:SF0">
    <property type="entry name" value="ADENYLOSUCCINATE SYNTHETASE"/>
    <property type="match status" value="1"/>
</dbReference>
<feature type="active site" description="Proton donor" evidence="9">
    <location>
        <position position="67"/>
    </location>
</feature>
<dbReference type="SUPFAM" id="SSF52540">
    <property type="entry name" value="P-loop containing nucleoside triphosphate hydrolases"/>
    <property type="match status" value="1"/>
</dbReference>
<proteinExistence type="inferred from homology"/>
<dbReference type="InterPro" id="IPR042110">
    <property type="entry name" value="Adenylosuccinate_synth_dom2"/>
</dbReference>
<feature type="binding site" evidence="9">
    <location>
        <position position="335"/>
    </location>
    <ligand>
        <name>GTP</name>
        <dbReference type="ChEBI" id="CHEBI:37565"/>
    </ligand>
</feature>
<feature type="binding site" evidence="9">
    <location>
        <position position="66"/>
    </location>
    <ligand>
        <name>Mg(2+)</name>
        <dbReference type="ChEBI" id="CHEBI:18420"/>
    </ligand>
</feature>
<dbReference type="InParanoid" id="H2YFW9"/>
<keyword evidence="9" id="KW-0963">Cytoplasm</keyword>
<sequence>VNMSVSCSITNGENGPLPKIRRVPVQNKVTVVLGTQWGDEGKGKVVDLLATEADIVCRVQGGNNAGHTVVVKDQIYDFHLLPSGIINKDCKAVIGNGVVNIPELFSEARKNEKKVGFPPGLTWWKENLIVSDRAHIVFSFHQQIDGLLEAMKGHGKLGTTKKGIGPTYSSKAGRMGLRVSDLVGSEAGFETKFRALAELYQQQFPDLQIDIEAQLELYKGYKAQLQPLVKDVVHYMNEEINSTEKKRILVEGANATMLDIDFGTYPYVTSSNCTVGGVCTGLGIPPNSVGDVVGIVKAYTTRVGSGPFPTEQQNSIGQTMQKVGHEFGVTTGRLRRCGWLDLMIVKYSHVLNNLTSIAVTKLDILDGFDEIKIGVAYKHNGKTLPLFPASLEILSEVEVDYVTMPGWSVPTSECRRYEDLPVNARNYINKIQEILQVPVKWIGVGQSRTAIIKL</sequence>
<reference evidence="13" key="1">
    <citation type="submission" date="2003-08" db="EMBL/GenBank/DDBJ databases">
        <authorList>
            <person name="Birren B."/>
            <person name="Nusbaum C."/>
            <person name="Abebe A."/>
            <person name="Abouelleil A."/>
            <person name="Adekoya E."/>
            <person name="Ait-zahra M."/>
            <person name="Allen N."/>
            <person name="Allen T."/>
            <person name="An P."/>
            <person name="Anderson M."/>
            <person name="Anderson S."/>
            <person name="Arachchi H."/>
            <person name="Armbruster J."/>
            <person name="Bachantsang P."/>
            <person name="Baldwin J."/>
            <person name="Barry A."/>
            <person name="Bayul T."/>
            <person name="Blitshsteyn B."/>
            <person name="Bloom T."/>
            <person name="Blye J."/>
            <person name="Boguslavskiy L."/>
            <person name="Borowsky M."/>
            <person name="Boukhgalter B."/>
            <person name="Brunache A."/>
            <person name="Butler J."/>
            <person name="Calixte N."/>
            <person name="Calvo S."/>
            <person name="Camarata J."/>
            <person name="Campo K."/>
            <person name="Chang J."/>
            <person name="Cheshatsang Y."/>
            <person name="Citroen M."/>
            <person name="Collymore A."/>
            <person name="Considine T."/>
            <person name="Cook A."/>
            <person name="Cooke P."/>
            <person name="Corum B."/>
            <person name="Cuomo C."/>
            <person name="David R."/>
            <person name="Dawoe T."/>
            <person name="Degray S."/>
            <person name="Dodge S."/>
            <person name="Dooley K."/>
            <person name="Dorje P."/>
            <person name="Dorjee K."/>
            <person name="Dorris L."/>
            <person name="Duffey N."/>
            <person name="Dupes A."/>
            <person name="Elkins T."/>
            <person name="Engels R."/>
            <person name="Erickson J."/>
            <person name="Farina A."/>
            <person name="Faro S."/>
            <person name="Ferreira P."/>
            <person name="Fischer H."/>
            <person name="Fitzgerald M."/>
            <person name="Foley K."/>
            <person name="Gage D."/>
            <person name="Galagan J."/>
            <person name="Gearin G."/>
            <person name="Gnerre S."/>
            <person name="Gnirke A."/>
            <person name="Goyette A."/>
            <person name="Graham J."/>
            <person name="Grandbois E."/>
            <person name="Gyaltsen K."/>
            <person name="Hafez N."/>
            <person name="Hagopian D."/>
            <person name="Hagos B."/>
            <person name="Hall J."/>
            <person name="Hatcher B."/>
            <person name="Heller A."/>
            <person name="Higgins H."/>
            <person name="Honan T."/>
            <person name="Horn A."/>
            <person name="Houde N."/>
            <person name="Hughes L."/>
            <person name="Hulme W."/>
            <person name="Husby E."/>
            <person name="Iliev I."/>
            <person name="Jaffe D."/>
            <person name="Jones C."/>
            <person name="Kamal M."/>
            <person name="Kamat A."/>
            <person name="Kamvysselis M."/>
            <person name="Karlsson E."/>
            <person name="Kells C."/>
            <person name="Kieu A."/>
            <person name="Kisner P."/>
            <person name="Kodira C."/>
            <person name="Kulbokas E."/>
            <person name="Labutti K."/>
            <person name="Lama D."/>
            <person name="Landers T."/>
            <person name="Leger J."/>
            <person name="Levine S."/>
            <person name="Lewis D."/>
            <person name="Lewis T."/>
            <person name="Lindblad-toh K."/>
            <person name="Liu X."/>
            <person name="Lokyitsang T."/>
            <person name="Lokyitsang Y."/>
            <person name="Lucien O."/>
            <person name="Lui A."/>
            <person name="Ma L.J."/>
            <person name="Mabbitt R."/>
            <person name="Macdonald J."/>
            <person name="Maclean C."/>
            <person name="Major J."/>
            <person name="Manning J."/>
            <person name="Marabella R."/>
            <person name="Maru K."/>
            <person name="Matthews C."/>
            <person name="Mauceli E."/>
            <person name="Mccarthy M."/>
            <person name="Mcdonough S."/>
            <person name="Mcghee T."/>
            <person name="Meldrim J."/>
            <person name="Meneus L."/>
            <person name="Mesirov J."/>
            <person name="Mihalev A."/>
            <person name="Mihova T."/>
            <person name="Mikkelsen T."/>
            <person name="Mlenga V."/>
            <person name="Moru K."/>
            <person name="Mozes J."/>
            <person name="Mulrain L."/>
            <person name="Munson G."/>
            <person name="Naylor J."/>
            <person name="Newes C."/>
            <person name="Nguyen C."/>
            <person name="Nguyen N."/>
            <person name="Nguyen T."/>
            <person name="Nicol R."/>
            <person name="Nielsen C."/>
            <person name="Nizzari M."/>
            <person name="Norbu C."/>
            <person name="Norbu N."/>
            <person name="O'donnell P."/>
            <person name="Okoawo O."/>
            <person name="O'leary S."/>
            <person name="Omotosho B."/>
            <person name="O'neill K."/>
            <person name="Osman S."/>
            <person name="Parker S."/>
            <person name="Perrin D."/>
            <person name="Phunkhang P."/>
            <person name="Piqani B."/>
            <person name="Purcell S."/>
            <person name="Rachupka T."/>
            <person name="Ramasamy U."/>
            <person name="Rameau R."/>
            <person name="Ray V."/>
            <person name="Raymond C."/>
            <person name="Retta R."/>
            <person name="Richardson S."/>
            <person name="Rise C."/>
            <person name="Rodriguez J."/>
            <person name="Rogers J."/>
            <person name="Rogov P."/>
            <person name="Rutman M."/>
            <person name="Schupbach R."/>
            <person name="Seaman C."/>
            <person name="Settipalli S."/>
            <person name="Sharpe T."/>
            <person name="Sheridan J."/>
            <person name="Sherpa N."/>
            <person name="Shi J."/>
            <person name="Smirnov S."/>
            <person name="Smith C."/>
            <person name="Sougnez C."/>
            <person name="Spencer B."/>
            <person name="Stalker J."/>
            <person name="Stange-thomann N."/>
            <person name="Stavropoulos S."/>
            <person name="Stetson K."/>
            <person name="Stone C."/>
            <person name="Stone S."/>
            <person name="Stubbs M."/>
            <person name="Talamas J."/>
            <person name="Tchuinga P."/>
            <person name="Tenzing P."/>
            <person name="Tesfaye S."/>
            <person name="Theodore J."/>
            <person name="Thoulutsang Y."/>
            <person name="Topham K."/>
            <person name="Towey S."/>
            <person name="Tsamla T."/>
            <person name="Tsomo N."/>
            <person name="Vallee D."/>
            <person name="Vassiliev H."/>
            <person name="Venkataraman V."/>
            <person name="Vinson J."/>
            <person name="Vo A."/>
            <person name="Wade C."/>
            <person name="Wang S."/>
            <person name="Wangchuk T."/>
            <person name="Wangdi T."/>
            <person name="Whittaker C."/>
            <person name="Wilkinson J."/>
            <person name="Wu Y."/>
            <person name="Wyman D."/>
            <person name="Yadav S."/>
            <person name="Yang S."/>
            <person name="Yang X."/>
            <person name="Yeager S."/>
            <person name="Yee E."/>
            <person name="Young G."/>
            <person name="Zainoun J."/>
            <person name="Zembeck L."/>
            <person name="Zimmer A."/>
            <person name="Zody M."/>
            <person name="Lander E."/>
        </authorList>
    </citation>
    <scope>NUCLEOTIDE SEQUENCE [LARGE SCALE GENOMIC DNA]</scope>
</reference>
<dbReference type="InterPro" id="IPR001114">
    <property type="entry name" value="Adenylosuccinate_synthetase"/>
</dbReference>
<comment type="pathway">
    <text evidence="9 11">Purine metabolism; AMP biosynthesis via de novo pathway; AMP from IMP: step 1/2.</text>
</comment>
<dbReference type="eggNOG" id="KOG1355">
    <property type="taxonomic scope" value="Eukaryota"/>
</dbReference>
<feature type="binding site" evidence="9">
    <location>
        <begin position="361"/>
        <end position="363"/>
    </location>
    <ligand>
        <name>GTP</name>
        <dbReference type="ChEBI" id="CHEBI:37565"/>
    </ligand>
</feature>
<comment type="cofactor">
    <cofactor evidence="9">
        <name>Mg(2+)</name>
        <dbReference type="ChEBI" id="CHEBI:18420"/>
    </cofactor>
    <text evidence="9">Binds 1 Mg(2+) ion per subunit.</text>
</comment>
<feature type="active site" description="Proton acceptor" evidence="9">
    <location>
        <position position="39"/>
    </location>
</feature>
<dbReference type="PANTHER" id="PTHR11846">
    <property type="entry name" value="ADENYLOSUCCINATE SYNTHETASE"/>
    <property type="match status" value="1"/>
</dbReference>
<feature type="binding site" evidence="9">
    <location>
        <position position="174"/>
    </location>
    <ligand>
        <name>IMP</name>
        <dbReference type="ChEBI" id="CHEBI:58053"/>
        <note>ligand shared between dimeric partners</note>
    </ligand>
</feature>
<dbReference type="Gene3D" id="3.90.170.10">
    <property type="entry name" value="Adenylosuccinate Synthetase, subunit A, domain 3"/>
    <property type="match status" value="1"/>
</dbReference>
<evidence type="ECO:0000256" key="10">
    <source>
        <dbReference type="PROSITE-ProRule" id="PRU10134"/>
    </source>
</evidence>
<keyword evidence="13" id="KW-1185">Reference proteome</keyword>
<dbReference type="GO" id="GO:0005525">
    <property type="term" value="F:GTP binding"/>
    <property type="evidence" value="ECO:0007669"/>
    <property type="project" value="UniProtKB-UniRule"/>
</dbReference>
<dbReference type="Pfam" id="PF00709">
    <property type="entry name" value="Adenylsucc_synt"/>
    <property type="match status" value="1"/>
</dbReference>
<dbReference type="InterPro" id="IPR042111">
    <property type="entry name" value="Adenylosuccinate_synth_dom3"/>
</dbReference>
<dbReference type="HAMAP" id="MF_00011">
    <property type="entry name" value="Adenylosucc_synth"/>
    <property type="match status" value="1"/>
</dbReference>
<dbReference type="GO" id="GO:0005737">
    <property type="term" value="C:cytoplasm"/>
    <property type="evidence" value="ECO:0007669"/>
    <property type="project" value="UniProtKB-SubCell"/>
</dbReference>
<keyword evidence="3 9" id="KW-0479">Metal-binding</keyword>
<evidence type="ECO:0000256" key="7">
    <source>
        <dbReference type="ARBA" id="ARBA00023134"/>
    </source>
</evidence>
<reference evidence="12" key="2">
    <citation type="submission" date="2025-08" db="UniProtKB">
        <authorList>
            <consortium name="Ensembl"/>
        </authorList>
    </citation>
    <scope>IDENTIFICATION</scope>
</reference>
<feature type="binding site" evidence="9">
    <location>
        <begin position="64"/>
        <end position="67"/>
    </location>
    <ligand>
        <name>IMP</name>
        <dbReference type="ChEBI" id="CHEBI:58053"/>
    </ligand>
</feature>
<dbReference type="GO" id="GO:0000287">
    <property type="term" value="F:magnesium ion binding"/>
    <property type="evidence" value="ECO:0007669"/>
    <property type="project" value="UniProtKB-UniRule"/>
</dbReference>
<evidence type="ECO:0000256" key="3">
    <source>
        <dbReference type="ARBA" id="ARBA00022723"/>
    </source>
</evidence>
<keyword evidence="2 9" id="KW-0436">Ligase</keyword>
<dbReference type="GeneTree" id="ENSGT00390000015553"/>
<evidence type="ECO:0000313" key="12">
    <source>
        <dbReference type="Ensembl" id="ENSCSAVP00000004217.1"/>
    </source>
</evidence>
<keyword evidence="4 9" id="KW-0547">Nucleotide-binding</keyword>
<dbReference type="Proteomes" id="UP000007875">
    <property type="component" value="Unassembled WGS sequence"/>
</dbReference>
<dbReference type="STRING" id="51511.ENSCSAVP00000004217"/>
<evidence type="ECO:0000256" key="4">
    <source>
        <dbReference type="ARBA" id="ARBA00022741"/>
    </source>
</evidence>
<comment type="subcellular location">
    <subcellularLocation>
        <location evidence="9">Cytoplasm</location>
    </subcellularLocation>
</comment>
<evidence type="ECO:0000256" key="2">
    <source>
        <dbReference type="ARBA" id="ARBA00022598"/>
    </source>
</evidence>
<dbReference type="Ensembl" id="ENSCSAVT00000004280.1">
    <property type="protein sequence ID" value="ENSCSAVP00000004217.1"/>
    <property type="gene ID" value="ENSCSAVG00000002485.1"/>
</dbReference>
<dbReference type="GO" id="GO:0046040">
    <property type="term" value="P:IMP metabolic process"/>
    <property type="evidence" value="ECO:0007669"/>
    <property type="project" value="TreeGrafter"/>
</dbReference>
<protein>
    <recommendedName>
        <fullName evidence="9 11">Adenylosuccinate synthetase</fullName>
        <shortName evidence="9">AMPSase</shortName>
        <shortName evidence="9">AdSS</shortName>
        <ecNumber evidence="9 11">6.3.4.4</ecNumber>
    </recommendedName>
    <alternativeName>
        <fullName evidence="9">IMP--aspartate ligase</fullName>
    </alternativeName>
</protein>
<evidence type="ECO:0000256" key="5">
    <source>
        <dbReference type="ARBA" id="ARBA00022755"/>
    </source>
</evidence>
<evidence type="ECO:0000256" key="1">
    <source>
        <dbReference type="ARBA" id="ARBA00011738"/>
    </source>
</evidence>
<feature type="binding site" evidence="9">
    <location>
        <begin position="39"/>
        <end position="42"/>
    </location>
    <ligand>
        <name>IMP</name>
        <dbReference type="ChEBI" id="CHEBI:58053"/>
    </ligand>
</feature>
<feature type="binding site" evidence="9">
    <location>
        <position position="254"/>
    </location>
    <ligand>
        <name>IMP</name>
        <dbReference type="ChEBI" id="CHEBI:58053"/>
    </ligand>
</feature>
<evidence type="ECO:0000256" key="11">
    <source>
        <dbReference type="RuleBase" id="RU000520"/>
    </source>
</evidence>
<feature type="binding site" evidence="9">
    <location>
        <position position="333"/>
    </location>
    <ligand>
        <name>IMP</name>
        <dbReference type="ChEBI" id="CHEBI:58053"/>
    </ligand>
</feature>
<dbReference type="HOGENOM" id="CLU_029848_0_0_1"/>
<feature type="binding site" evidence="9">
    <location>
        <position position="39"/>
    </location>
    <ligand>
        <name>Mg(2+)</name>
        <dbReference type="ChEBI" id="CHEBI:18420"/>
    </ligand>
</feature>
<dbReference type="AlphaFoldDB" id="H2YFW9"/>
<dbReference type="GO" id="GO:0004019">
    <property type="term" value="F:adenylosuccinate synthase activity"/>
    <property type="evidence" value="ECO:0007669"/>
    <property type="project" value="UniProtKB-UniRule"/>
</dbReference>
<evidence type="ECO:0000313" key="13">
    <source>
        <dbReference type="Proteomes" id="UP000007875"/>
    </source>
</evidence>
<keyword evidence="6 9" id="KW-0460">Magnesium</keyword>
<dbReference type="NCBIfam" id="TIGR00184">
    <property type="entry name" value="purA"/>
    <property type="match status" value="1"/>
</dbReference>
<accession>H2YFW9</accession>
<dbReference type="Gene3D" id="1.10.300.10">
    <property type="entry name" value="Adenylosuccinate Synthetase, subunit A, domain 2"/>
    <property type="match status" value="1"/>
</dbReference>
<feature type="active site" evidence="10">
    <location>
        <position position="171"/>
    </location>
</feature>
<evidence type="ECO:0000256" key="6">
    <source>
        <dbReference type="ARBA" id="ARBA00022842"/>
    </source>
</evidence>
<keyword evidence="5 9" id="KW-0658">Purine biosynthesis</keyword>
<dbReference type="InterPro" id="IPR042109">
    <property type="entry name" value="Adenylosuccinate_synth_dom1"/>
</dbReference>
<dbReference type="FunFam" id="3.90.170.10:FF:000001">
    <property type="entry name" value="Adenylosuccinate synthetase"/>
    <property type="match status" value="1"/>
</dbReference>
<dbReference type="InterPro" id="IPR018220">
    <property type="entry name" value="Adenylosuccin_syn_GTP-bd"/>
</dbReference>
<feature type="binding site" evidence="9">
    <location>
        <position position="269"/>
    </location>
    <ligand>
        <name>IMP</name>
        <dbReference type="ChEBI" id="CHEBI:58053"/>
    </ligand>
</feature>
<dbReference type="GO" id="GO:0044208">
    <property type="term" value="P:'de novo' AMP biosynthetic process"/>
    <property type="evidence" value="ECO:0007669"/>
    <property type="project" value="UniProtKB-UniRule"/>
</dbReference>
<feature type="binding site" evidence="9">
    <location>
        <begin position="38"/>
        <end position="44"/>
    </location>
    <ligand>
        <name>GTP</name>
        <dbReference type="ChEBI" id="CHEBI:37565"/>
    </ligand>
</feature>
<dbReference type="EC" id="6.3.4.4" evidence="9 11"/>
<dbReference type="UniPathway" id="UPA00075">
    <property type="reaction ID" value="UER00335"/>
</dbReference>
<dbReference type="PROSITE" id="PS00513">
    <property type="entry name" value="ADENYLOSUCCIN_SYN_2"/>
    <property type="match status" value="1"/>
</dbReference>
<dbReference type="Gene3D" id="3.40.440.10">
    <property type="entry name" value="Adenylosuccinate Synthetase, subunit A, domain 1"/>
    <property type="match status" value="1"/>
</dbReference>
<evidence type="ECO:0000256" key="9">
    <source>
        <dbReference type="HAMAP-Rule" id="MF_03125"/>
    </source>
</evidence>
<reference evidence="12" key="3">
    <citation type="submission" date="2025-09" db="UniProtKB">
        <authorList>
            <consortium name="Ensembl"/>
        </authorList>
    </citation>
    <scope>IDENTIFICATION</scope>
</reference>
<comment type="catalytic activity">
    <reaction evidence="8 9 11">
        <text>IMP + L-aspartate + GTP = N(6)-(1,2-dicarboxyethyl)-AMP + GDP + phosphate + 2 H(+)</text>
        <dbReference type="Rhea" id="RHEA:15753"/>
        <dbReference type="ChEBI" id="CHEBI:15378"/>
        <dbReference type="ChEBI" id="CHEBI:29991"/>
        <dbReference type="ChEBI" id="CHEBI:37565"/>
        <dbReference type="ChEBI" id="CHEBI:43474"/>
        <dbReference type="ChEBI" id="CHEBI:57567"/>
        <dbReference type="ChEBI" id="CHEBI:58053"/>
        <dbReference type="ChEBI" id="CHEBI:58189"/>
        <dbReference type="EC" id="6.3.4.4"/>
    </reaction>
</comment>
<feature type="binding site" evidence="9">
    <location>
        <begin position="443"/>
        <end position="445"/>
    </location>
    <ligand>
        <name>GTP</name>
        <dbReference type="ChEBI" id="CHEBI:37565"/>
    </ligand>
</feature>
<feature type="binding site" evidence="9">
    <location>
        <position position="160"/>
    </location>
    <ligand>
        <name>IMP</name>
        <dbReference type="ChEBI" id="CHEBI:58053"/>
    </ligand>
</feature>
<dbReference type="InterPro" id="IPR027417">
    <property type="entry name" value="P-loop_NTPase"/>
</dbReference>
<dbReference type="OMA" id="QSYVRFL"/>
<dbReference type="SMART" id="SM00788">
    <property type="entry name" value="Adenylsucc_synt"/>
    <property type="match status" value="1"/>
</dbReference>
<dbReference type="CDD" id="cd03108">
    <property type="entry name" value="AdSS"/>
    <property type="match status" value="1"/>
</dbReference>
<dbReference type="FunFam" id="1.10.300.10:FF:000002">
    <property type="entry name" value="Adenylosuccinate synthetase, chloroplastic"/>
    <property type="match status" value="1"/>
</dbReference>
<organism evidence="12 13">
    <name type="scientific">Ciona savignyi</name>
    <name type="common">Pacific transparent sea squirt</name>
    <dbReference type="NCBI Taxonomy" id="51511"/>
    <lineage>
        <taxon>Eukaryota</taxon>
        <taxon>Metazoa</taxon>
        <taxon>Chordata</taxon>
        <taxon>Tunicata</taxon>
        <taxon>Ascidiacea</taxon>
        <taxon>Phlebobranchia</taxon>
        <taxon>Cionidae</taxon>
        <taxon>Ciona</taxon>
    </lineage>
</organism>
<comment type="subunit">
    <text evidence="1 9">Homodimer.</text>
</comment>
<feature type="binding site" evidence="9">
    <location>
        <begin position="66"/>
        <end position="68"/>
    </location>
    <ligand>
        <name>GTP</name>
        <dbReference type="ChEBI" id="CHEBI:37565"/>
    </ligand>
</feature>
<name>H2YFW9_CIOSA</name>
<comment type="similarity">
    <text evidence="9 11">Belongs to the adenylosuccinate synthetase family.</text>
</comment>